<keyword evidence="7" id="KW-1185">Reference proteome</keyword>
<dbReference type="GO" id="GO:0046872">
    <property type="term" value="F:metal ion binding"/>
    <property type="evidence" value="ECO:0007669"/>
    <property type="project" value="UniProtKB-KW"/>
</dbReference>
<dbReference type="PANTHER" id="PTHR42988">
    <property type="entry name" value="PHOSPHOHYDROLASE"/>
    <property type="match status" value="1"/>
</dbReference>
<comment type="similarity">
    <text evidence="4">Belongs to the cyclic nucleotide phosphodiesterase class-III family.</text>
</comment>
<dbReference type="Gene3D" id="3.60.21.10">
    <property type="match status" value="1"/>
</dbReference>
<protein>
    <submittedName>
        <fullName evidence="6">Metallophosphoesterase</fullName>
    </submittedName>
</protein>
<evidence type="ECO:0000313" key="6">
    <source>
        <dbReference type="EMBL" id="PYI53823.1"/>
    </source>
</evidence>
<keyword evidence="2" id="KW-0378">Hydrolase</keyword>
<dbReference type="GO" id="GO:0016787">
    <property type="term" value="F:hydrolase activity"/>
    <property type="evidence" value="ECO:0007669"/>
    <property type="project" value="UniProtKB-KW"/>
</dbReference>
<accession>A0A2V5K7N4</accession>
<name>A0A2V5K7N4_9BACL</name>
<evidence type="ECO:0000313" key="7">
    <source>
        <dbReference type="Proteomes" id="UP000247476"/>
    </source>
</evidence>
<keyword evidence="1" id="KW-0479">Metal-binding</keyword>
<dbReference type="InterPro" id="IPR050884">
    <property type="entry name" value="CNP_phosphodiesterase-III"/>
</dbReference>
<dbReference type="PANTHER" id="PTHR42988:SF2">
    <property type="entry name" value="CYCLIC NUCLEOTIDE PHOSPHODIESTERASE CBUA0032-RELATED"/>
    <property type="match status" value="1"/>
</dbReference>
<sequence length="300" mass="34036">MRQLCWRCHPPEQFEESEGMRIAIMGDFHYPRMQHAGNELLKARESFFGGMLERFMAIEADLHVSLGDLTNEGTEDELGYVFGKIRSLGGGNSFVHTLGNHDTYWMPKADILAITGQLRYRAIETDEAVVLVLDTTREMNPADWGGELDPMQLEWLDGQVRRSERKPLLVFAHHPVYGTTARSTISKLSIDPNIDIRSILSKKQGFGVYFCGHNHQHSIVREGNWHFVQTAAVLDVPAFRIAEVRDGALSVETVRVRDEELQRLARLIGGNMVYFGLHAEADGDPADHALRVDERILERR</sequence>
<keyword evidence="3" id="KW-0408">Iron</keyword>
<comment type="caution">
    <text evidence="6">The sequence shown here is derived from an EMBL/GenBank/DDBJ whole genome shotgun (WGS) entry which is preliminary data.</text>
</comment>
<organism evidence="6 7">
    <name type="scientific">Paenibacillus flagellatus</name>
    <dbReference type="NCBI Taxonomy" id="2211139"/>
    <lineage>
        <taxon>Bacteria</taxon>
        <taxon>Bacillati</taxon>
        <taxon>Bacillota</taxon>
        <taxon>Bacilli</taxon>
        <taxon>Bacillales</taxon>
        <taxon>Paenibacillaceae</taxon>
        <taxon>Paenibacillus</taxon>
    </lineage>
</organism>
<dbReference type="EMBL" id="QJVJ01000006">
    <property type="protein sequence ID" value="PYI53823.1"/>
    <property type="molecule type" value="Genomic_DNA"/>
</dbReference>
<gene>
    <name evidence="6" type="ORF">DLM86_14795</name>
</gene>
<evidence type="ECO:0000256" key="1">
    <source>
        <dbReference type="ARBA" id="ARBA00022723"/>
    </source>
</evidence>
<dbReference type="InterPro" id="IPR029052">
    <property type="entry name" value="Metallo-depent_PP-like"/>
</dbReference>
<dbReference type="AlphaFoldDB" id="A0A2V5K7N4"/>
<reference evidence="6 7" key="1">
    <citation type="submission" date="2018-05" db="EMBL/GenBank/DDBJ databases">
        <title>Paenibacillus flagellatus sp. nov., isolated from selenium mineral soil.</title>
        <authorList>
            <person name="Dai X."/>
        </authorList>
    </citation>
    <scope>NUCLEOTIDE SEQUENCE [LARGE SCALE GENOMIC DNA]</scope>
    <source>
        <strain evidence="6 7">DXL2</strain>
    </source>
</reference>
<evidence type="ECO:0000256" key="3">
    <source>
        <dbReference type="ARBA" id="ARBA00023004"/>
    </source>
</evidence>
<feature type="domain" description="Calcineurin-like phosphoesterase" evidence="5">
    <location>
        <begin position="20"/>
        <end position="216"/>
    </location>
</feature>
<evidence type="ECO:0000256" key="4">
    <source>
        <dbReference type="ARBA" id="ARBA00025742"/>
    </source>
</evidence>
<proteinExistence type="inferred from homology"/>
<dbReference type="Proteomes" id="UP000247476">
    <property type="component" value="Unassembled WGS sequence"/>
</dbReference>
<dbReference type="Pfam" id="PF00149">
    <property type="entry name" value="Metallophos"/>
    <property type="match status" value="1"/>
</dbReference>
<dbReference type="SUPFAM" id="SSF56300">
    <property type="entry name" value="Metallo-dependent phosphatases"/>
    <property type="match status" value="1"/>
</dbReference>
<evidence type="ECO:0000256" key="2">
    <source>
        <dbReference type="ARBA" id="ARBA00022801"/>
    </source>
</evidence>
<evidence type="ECO:0000259" key="5">
    <source>
        <dbReference type="Pfam" id="PF00149"/>
    </source>
</evidence>
<dbReference type="InterPro" id="IPR004843">
    <property type="entry name" value="Calcineurin-like_PHP"/>
</dbReference>